<evidence type="ECO:0000313" key="8">
    <source>
        <dbReference type="Proteomes" id="UP000239494"/>
    </source>
</evidence>
<evidence type="ECO:0000256" key="2">
    <source>
        <dbReference type="ARBA" id="ARBA00022692"/>
    </source>
</evidence>
<gene>
    <name evidence="7" type="ORF">CLV43_11240</name>
</gene>
<dbReference type="AlphaFoldDB" id="A0A2T0SRT3"/>
<sequence>MNARFLALEVRRAVRNTRYLMFTVIMPTVMFLLFVNLYGAKGQVFPNGLPVTTSLMLNMAVFGLMSAPLAAGARIAVERSSGWQRQLRLTPLSSLGYVLTKGALGMVVALPGILLVMVVGALFEDVRMSAVQWVEVAGGLWLATLPFVLIGIVIGLLATADGMQALTGVLSMAFGLLGGIWIPAEVAPGWLSAVMHVMPTYWVKLVGQAPLVGGADLGTAVLVLGAWVLGLGLVAAKRFQTDTARV</sequence>
<dbReference type="PANTHER" id="PTHR43229:SF2">
    <property type="entry name" value="NODULATION PROTEIN J"/>
    <property type="match status" value="1"/>
</dbReference>
<proteinExistence type="predicted"/>
<protein>
    <submittedName>
        <fullName evidence="7">ABC-2 type transport system permease protein</fullName>
    </submittedName>
</protein>
<feature type="domain" description="ABC-2 type transporter transmembrane" evidence="6">
    <location>
        <begin position="9"/>
        <end position="203"/>
    </location>
</feature>
<evidence type="ECO:0000256" key="5">
    <source>
        <dbReference type="SAM" id="Phobius"/>
    </source>
</evidence>
<organism evidence="7 8">
    <name type="scientific">Umezawaea tangerina</name>
    <dbReference type="NCBI Taxonomy" id="84725"/>
    <lineage>
        <taxon>Bacteria</taxon>
        <taxon>Bacillati</taxon>
        <taxon>Actinomycetota</taxon>
        <taxon>Actinomycetes</taxon>
        <taxon>Pseudonocardiales</taxon>
        <taxon>Pseudonocardiaceae</taxon>
        <taxon>Umezawaea</taxon>
    </lineage>
</organism>
<feature type="transmembrane region" description="Helical" evidence="5">
    <location>
        <begin position="59"/>
        <end position="77"/>
    </location>
</feature>
<dbReference type="GO" id="GO:0016020">
    <property type="term" value="C:membrane"/>
    <property type="evidence" value="ECO:0007669"/>
    <property type="project" value="UniProtKB-SubCell"/>
</dbReference>
<feature type="transmembrane region" description="Helical" evidence="5">
    <location>
        <begin position="217"/>
        <end position="236"/>
    </location>
</feature>
<reference evidence="7 8" key="1">
    <citation type="submission" date="2018-03" db="EMBL/GenBank/DDBJ databases">
        <title>Genomic Encyclopedia of Archaeal and Bacterial Type Strains, Phase II (KMG-II): from individual species to whole genera.</title>
        <authorList>
            <person name="Goeker M."/>
        </authorList>
    </citation>
    <scope>NUCLEOTIDE SEQUENCE [LARGE SCALE GENOMIC DNA]</scope>
    <source>
        <strain evidence="7 8">DSM 44720</strain>
    </source>
</reference>
<name>A0A2T0SRT3_9PSEU</name>
<dbReference type="InterPro" id="IPR051784">
    <property type="entry name" value="Nod_factor_ABC_transporter"/>
</dbReference>
<evidence type="ECO:0000313" key="7">
    <source>
        <dbReference type="EMBL" id="PRY36116.1"/>
    </source>
</evidence>
<keyword evidence="2 5" id="KW-0812">Transmembrane</keyword>
<dbReference type="Pfam" id="PF01061">
    <property type="entry name" value="ABC2_membrane"/>
    <property type="match status" value="1"/>
</dbReference>
<dbReference type="Proteomes" id="UP000239494">
    <property type="component" value="Unassembled WGS sequence"/>
</dbReference>
<dbReference type="OrthoDB" id="63188at2"/>
<dbReference type="GO" id="GO:0140359">
    <property type="term" value="F:ABC-type transporter activity"/>
    <property type="evidence" value="ECO:0007669"/>
    <property type="project" value="InterPro"/>
</dbReference>
<keyword evidence="8" id="KW-1185">Reference proteome</keyword>
<feature type="transmembrane region" description="Helical" evidence="5">
    <location>
        <begin position="98"/>
        <end position="123"/>
    </location>
</feature>
<evidence type="ECO:0000256" key="4">
    <source>
        <dbReference type="ARBA" id="ARBA00023136"/>
    </source>
</evidence>
<comment type="subcellular location">
    <subcellularLocation>
        <location evidence="1">Membrane</location>
        <topology evidence="1">Multi-pass membrane protein</topology>
    </subcellularLocation>
</comment>
<comment type="caution">
    <text evidence="7">The sequence shown here is derived from an EMBL/GenBank/DDBJ whole genome shotgun (WGS) entry which is preliminary data.</text>
</comment>
<keyword evidence="3 5" id="KW-1133">Transmembrane helix</keyword>
<evidence type="ECO:0000259" key="6">
    <source>
        <dbReference type="Pfam" id="PF01061"/>
    </source>
</evidence>
<dbReference type="InterPro" id="IPR013525">
    <property type="entry name" value="ABC2_TM"/>
</dbReference>
<keyword evidence="4 5" id="KW-0472">Membrane</keyword>
<feature type="transmembrane region" description="Helical" evidence="5">
    <location>
        <begin position="165"/>
        <end position="184"/>
    </location>
</feature>
<dbReference type="PANTHER" id="PTHR43229">
    <property type="entry name" value="NODULATION PROTEIN J"/>
    <property type="match status" value="1"/>
</dbReference>
<dbReference type="RefSeq" id="WP_106192588.1">
    <property type="nucleotide sequence ID" value="NZ_PVTF01000012.1"/>
</dbReference>
<evidence type="ECO:0000256" key="1">
    <source>
        <dbReference type="ARBA" id="ARBA00004141"/>
    </source>
</evidence>
<dbReference type="EMBL" id="PVTF01000012">
    <property type="protein sequence ID" value="PRY36116.1"/>
    <property type="molecule type" value="Genomic_DNA"/>
</dbReference>
<evidence type="ECO:0000256" key="3">
    <source>
        <dbReference type="ARBA" id="ARBA00022989"/>
    </source>
</evidence>
<accession>A0A2T0SRT3</accession>
<feature type="transmembrane region" description="Helical" evidence="5">
    <location>
        <begin position="20"/>
        <end position="39"/>
    </location>
</feature>
<feature type="transmembrane region" description="Helical" evidence="5">
    <location>
        <begin position="138"/>
        <end position="158"/>
    </location>
</feature>